<evidence type="ECO:0000256" key="4">
    <source>
        <dbReference type="ARBA" id="ARBA00022692"/>
    </source>
</evidence>
<dbReference type="PANTHER" id="PTHR43469">
    <property type="entry name" value="DISULFIDE FORMATION PROTEIN-RELATED"/>
    <property type="match status" value="1"/>
</dbReference>
<keyword evidence="3" id="KW-0813">Transport</keyword>
<evidence type="ECO:0000256" key="6">
    <source>
        <dbReference type="ARBA" id="ARBA00022989"/>
    </source>
</evidence>
<evidence type="ECO:0000256" key="5">
    <source>
        <dbReference type="ARBA" id="ARBA00022982"/>
    </source>
</evidence>
<dbReference type="EMBL" id="JAUZQE010000048">
    <property type="protein sequence ID" value="MDR4127020.1"/>
    <property type="molecule type" value="Genomic_DNA"/>
</dbReference>
<keyword evidence="11" id="KW-0676">Redox-active center</keyword>
<evidence type="ECO:0000256" key="10">
    <source>
        <dbReference type="ARBA" id="ARBA00023186"/>
    </source>
</evidence>
<dbReference type="Pfam" id="PF02600">
    <property type="entry name" value="DsbB"/>
    <property type="match status" value="1"/>
</dbReference>
<name>A0ABU1D9I1_9BURK</name>
<evidence type="ECO:0000256" key="3">
    <source>
        <dbReference type="ARBA" id="ARBA00022448"/>
    </source>
</evidence>
<dbReference type="InterPro" id="IPR012187">
    <property type="entry name" value="Disulphide_bond_form_BdbC"/>
</dbReference>
<accession>A0ABU1D9I1</accession>
<feature type="transmembrane region" description="Helical" evidence="12">
    <location>
        <begin position="71"/>
        <end position="94"/>
    </location>
</feature>
<dbReference type="Gene3D" id="1.20.1550.10">
    <property type="entry name" value="DsbB-like"/>
    <property type="match status" value="1"/>
</dbReference>
<sequence length="143" mass="15548">MNGPSLSGARWYWLFAAWAISLIATFSALFLSEVMGLIPCELCWHQRIFMFPLVLILGVGLASSDVGVFKYALPLVVLGWLLSVYHNLLYIGFIPEALQPCGAGPSCAKADLNLLGFISIPLLSFSAFTALAIILVTKIGRKK</sequence>
<evidence type="ECO:0000256" key="9">
    <source>
        <dbReference type="ARBA" id="ARBA00023157"/>
    </source>
</evidence>
<keyword evidence="9" id="KW-1015">Disulfide bond</keyword>
<feature type="transmembrane region" description="Helical" evidence="12">
    <location>
        <begin position="44"/>
        <end position="64"/>
    </location>
</feature>
<comment type="similarity">
    <text evidence="2">Belongs to the DsbB family. BdbC subfamily.</text>
</comment>
<dbReference type="Proteomes" id="UP001232156">
    <property type="component" value="Unassembled WGS sequence"/>
</dbReference>
<keyword evidence="8 12" id="KW-0472">Membrane</keyword>
<comment type="caution">
    <text evidence="13">The sequence shown here is derived from an EMBL/GenBank/DDBJ whole genome shotgun (WGS) entry which is preliminary data.</text>
</comment>
<evidence type="ECO:0000256" key="7">
    <source>
        <dbReference type="ARBA" id="ARBA00023002"/>
    </source>
</evidence>
<dbReference type="RefSeq" id="WP_347287596.1">
    <property type="nucleotide sequence ID" value="NZ_JAUZQE010000048.1"/>
</dbReference>
<reference evidence="13 14" key="1">
    <citation type="submission" date="2023-08" db="EMBL/GenBank/DDBJ databases">
        <title>Alcaligenaceae gen. nov., a novel taxon isolated from the sludge of Yixing Pesticide Factory.</title>
        <authorList>
            <person name="Ruan L."/>
        </authorList>
    </citation>
    <scope>NUCLEOTIDE SEQUENCE [LARGE SCALE GENOMIC DNA]</scope>
    <source>
        <strain evidence="13 14">LG-2</strain>
    </source>
</reference>
<feature type="transmembrane region" description="Helical" evidence="12">
    <location>
        <begin position="114"/>
        <end position="136"/>
    </location>
</feature>
<dbReference type="InterPro" id="IPR023380">
    <property type="entry name" value="DsbB-like_sf"/>
</dbReference>
<evidence type="ECO:0000256" key="1">
    <source>
        <dbReference type="ARBA" id="ARBA00004141"/>
    </source>
</evidence>
<dbReference type="PANTHER" id="PTHR43469:SF1">
    <property type="entry name" value="SPBETA PROPHAGE-DERIVED DISULFIDE BOND FORMATION PROTEIN B"/>
    <property type="match status" value="1"/>
</dbReference>
<evidence type="ECO:0000313" key="14">
    <source>
        <dbReference type="Proteomes" id="UP001232156"/>
    </source>
</evidence>
<keyword evidence="6 12" id="KW-1133">Transmembrane helix</keyword>
<feature type="transmembrane region" description="Helical" evidence="12">
    <location>
        <begin position="12"/>
        <end position="32"/>
    </location>
</feature>
<evidence type="ECO:0000256" key="11">
    <source>
        <dbReference type="ARBA" id="ARBA00023284"/>
    </source>
</evidence>
<dbReference type="SUPFAM" id="SSF158442">
    <property type="entry name" value="DsbB-like"/>
    <property type="match status" value="1"/>
</dbReference>
<comment type="subcellular location">
    <subcellularLocation>
        <location evidence="1">Membrane</location>
        <topology evidence="1">Multi-pass membrane protein</topology>
    </subcellularLocation>
</comment>
<keyword evidence="5" id="KW-0249">Electron transport</keyword>
<dbReference type="PIRSF" id="PIRSF036659">
    <property type="entry name" value="BdbC"/>
    <property type="match status" value="1"/>
</dbReference>
<evidence type="ECO:0000256" key="2">
    <source>
        <dbReference type="ARBA" id="ARBA00007602"/>
    </source>
</evidence>
<evidence type="ECO:0000313" key="13">
    <source>
        <dbReference type="EMBL" id="MDR4127020.1"/>
    </source>
</evidence>
<evidence type="ECO:0000256" key="8">
    <source>
        <dbReference type="ARBA" id="ARBA00023136"/>
    </source>
</evidence>
<keyword evidence="4 12" id="KW-0812">Transmembrane</keyword>
<protein>
    <submittedName>
        <fullName evidence="13">Disulfide bond formation protein B</fullName>
    </submittedName>
</protein>
<dbReference type="InterPro" id="IPR003752">
    <property type="entry name" value="DiS_bond_form_DsbB/BdbC"/>
</dbReference>
<keyword evidence="10" id="KW-0143">Chaperone</keyword>
<evidence type="ECO:0000256" key="12">
    <source>
        <dbReference type="SAM" id="Phobius"/>
    </source>
</evidence>
<proteinExistence type="inferred from homology"/>
<gene>
    <name evidence="13" type="ORF">Q8947_13645</name>
</gene>
<keyword evidence="7" id="KW-0560">Oxidoreductase</keyword>
<dbReference type="HAMAP" id="MF_00287">
    <property type="entry name" value="BdbC"/>
    <property type="match status" value="1"/>
</dbReference>
<keyword evidence="14" id="KW-1185">Reference proteome</keyword>
<organism evidence="13 14">
    <name type="scientific">Yanghanlia caeni</name>
    <dbReference type="NCBI Taxonomy" id="3064283"/>
    <lineage>
        <taxon>Bacteria</taxon>
        <taxon>Pseudomonadati</taxon>
        <taxon>Pseudomonadota</taxon>
        <taxon>Betaproteobacteria</taxon>
        <taxon>Burkholderiales</taxon>
        <taxon>Alcaligenaceae</taxon>
        <taxon>Yanghanlia</taxon>
    </lineage>
</organism>